<proteinExistence type="predicted"/>
<protein>
    <submittedName>
        <fullName evidence="1">Uncharacterized protein</fullName>
    </submittedName>
</protein>
<sequence>MQLLHYREQVCRCQRASPCLQALSISHNLAGPSECSKRATSNKCGDPGARHKARPISNSLVHSEGDEDVLLLFCSAGDSVMWMRHSAQT</sequence>
<gene>
    <name evidence="1" type="ORF">KC01_LOCUS6715</name>
</gene>
<dbReference type="EMBL" id="OZ035834">
    <property type="protein sequence ID" value="CAL1575074.1"/>
    <property type="molecule type" value="Genomic_DNA"/>
</dbReference>
<accession>A0AAV2JIS4</accession>
<keyword evidence="2" id="KW-1185">Reference proteome</keyword>
<reference evidence="1 2" key="1">
    <citation type="submission" date="2024-04" db="EMBL/GenBank/DDBJ databases">
        <authorList>
            <person name="Waldvogel A.-M."/>
            <person name="Schoenle A."/>
        </authorList>
    </citation>
    <scope>NUCLEOTIDE SEQUENCE [LARGE SCALE GENOMIC DNA]</scope>
</reference>
<evidence type="ECO:0000313" key="1">
    <source>
        <dbReference type="EMBL" id="CAL1575074.1"/>
    </source>
</evidence>
<name>A0AAV2JIS4_KNICA</name>
<dbReference type="Proteomes" id="UP001497482">
    <property type="component" value="Chromosome 12"/>
</dbReference>
<organism evidence="1 2">
    <name type="scientific">Knipowitschia caucasica</name>
    <name type="common">Caucasian dwarf goby</name>
    <name type="synonym">Pomatoschistus caucasicus</name>
    <dbReference type="NCBI Taxonomy" id="637954"/>
    <lineage>
        <taxon>Eukaryota</taxon>
        <taxon>Metazoa</taxon>
        <taxon>Chordata</taxon>
        <taxon>Craniata</taxon>
        <taxon>Vertebrata</taxon>
        <taxon>Euteleostomi</taxon>
        <taxon>Actinopterygii</taxon>
        <taxon>Neopterygii</taxon>
        <taxon>Teleostei</taxon>
        <taxon>Neoteleostei</taxon>
        <taxon>Acanthomorphata</taxon>
        <taxon>Gobiaria</taxon>
        <taxon>Gobiiformes</taxon>
        <taxon>Gobioidei</taxon>
        <taxon>Gobiidae</taxon>
        <taxon>Gobiinae</taxon>
        <taxon>Knipowitschia</taxon>
    </lineage>
</organism>
<evidence type="ECO:0000313" key="2">
    <source>
        <dbReference type="Proteomes" id="UP001497482"/>
    </source>
</evidence>
<dbReference type="AlphaFoldDB" id="A0AAV2JIS4"/>